<accession>A0A7W4PK14</accession>
<keyword evidence="3" id="KW-1185">Reference proteome</keyword>
<feature type="domain" description="Transcription regulator PadR N-terminal" evidence="1">
    <location>
        <begin position="59"/>
        <end position="126"/>
    </location>
</feature>
<reference evidence="2 3" key="1">
    <citation type="submission" date="2020-04" db="EMBL/GenBank/DDBJ databases">
        <title>Description of novel Gluconacetobacter.</title>
        <authorList>
            <person name="Sombolestani A."/>
        </authorList>
    </citation>
    <scope>NUCLEOTIDE SEQUENCE [LARGE SCALE GENOMIC DNA]</scope>
    <source>
        <strain evidence="2 3">LMG 27802</strain>
    </source>
</reference>
<dbReference type="InterPro" id="IPR036388">
    <property type="entry name" value="WH-like_DNA-bd_sf"/>
</dbReference>
<dbReference type="Pfam" id="PF03551">
    <property type="entry name" value="PadR"/>
    <property type="match status" value="1"/>
</dbReference>
<comment type="caution">
    <text evidence="2">The sequence shown here is derived from an EMBL/GenBank/DDBJ whole genome shotgun (WGS) entry which is preliminary data.</text>
</comment>
<dbReference type="SUPFAM" id="SSF46785">
    <property type="entry name" value="Winged helix' DNA-binding domain"/>
    <property type="match status" value="1"/>
</dbReference>
<dbReference type="AlphaFoldDB" id="A0A7W4PK14"/>
<dbReference type="Gene3D" id="1.10.10.10">
    <property type="entry name" value="Winged helix-like DNA-binding domain superfamily/Winged helix DNA-binding domain"/>
    <property type="match status" value="1"/>
</dbReference>
<dbReference type="PANTHER" id="PTHR43252">
    <property type="entry name" value="TRANSCRIPTIONAL REGULATOR YQJI"/>
    <property type="match status" value="1"/>
</dbReference>
<evidence type="ECO:0000259" key="1">
    <source>
        <dbReference type="Pfam" id="PF03551"/>
    </source>
</evidence>
<evidence type="ECO:0000313" key="2">
    <source>
        <dbReference type="EMBL" id="MBB2200515.1"/>
    </source>
</evidence>
<proteinExistence type="predicted"/>
<sequence>MFKNHTPSHRLHHVLHAIGRRGGRHGFGRGFGDGFGRGFGGGDFPTGRKLGSEDLQLVLLALLAEKPAHGYEMIRLLEERSGGFYAPSPGMIYPALTYLDEIGYAAVTQDGNRKLYTLTDDGRAYLDGRRAQADAILDMLARIGGRMAEVREAFAGVDAHDPQAADELHQARHVLKRALVRKRGCSPDEARRIAQILARAAADISGDAG</sequence>
<organism evidence="2 3">
    <name type="scientific">Gluconacetobacter tumulisoli</name>
    <dbReference type="NCBI Taxonomy" id="1286189"/>
    <lineage>
        <taxon>Bacteria</taxon>
        <taxon>Pseudomonadati</taxon>
        <taxon>Pseudomonadota</taxon>
        <taxon>Alphaproteobacteria</taxon>
        <taxon>Acetobacterales</taxon>
        <taxon>Acetobacteraceae</taxon>
        <taxon>Gluconacetobacter</taxon>
    </lineage>
</organism>
<protein>
    <submittedName>
        <fullName evidence="2">PadR family transcriptional regulator</fullName>
    </submittedName>
</protein>
<name>A0A7W4PK14_9PROT</name>
<dbReference type="RefSeq" id="WP_182954186.1">
    <property type="nucleotide sequence ID" value="NZ_JABEQM010000002.1"/>
</dbReference>
<evidence type="ECO:0000313" key="3">
    <source>
        <dbReference type="Proteomes" id="UP000578030"/>
    </source>
</evidence>
<dbReference type="InterPro" id="IPR005149">
    <property type="entry name" value="Tscrpt_reg_PadR_N"/>
</dbReference>
<dbReference type="PANTHER" id="PTHR43252:SF7">
    <property type="entry name" value="TRANSCRIPTIONAL REGULATOR YQJI"/>
    <property type="match status" value="1"/>
</dbReference>
<dbReference type="InterPro" id="IPR036390">
    <property type="entry name" value="WH_DNA-bd_sf"/>
</dbReference>
<dbReference type="Proteomes" id="UP000578030">
    <property type="component" value="Unassembled WGS sequence"/>
</dbReference>
<gene>
    <name evidence="2" type="ORF">HLH28_02800</name>
</gene>
<dbReference type="EMBL" id="JABEQM010000002">
    <property type="protein sequence ID" value="MBB2200515.1"/>
    <property type="molecule type" value="Genomic_DNA"/>
</dbReference>